<evidence type="ECO:0000256" key="1">
    <source>
        <dbReference type="ARBA" id="ARBA00005417"/>
    </source>
</evidence>
<dbReference type="InterPro" id="IPR027417">
    <property type="entry name" value="P-loop_NTPase"/>
</dbReference>
<dbReference type="CDD" id="cd10147">
    <property type="entry name" value="Wzt_C-like"/>
    <property type="match status" value="1"/>
</dbReference>
<keyword evidence="2" id="KW-0813">Transport</keyword>
<evidence type="ECO:0000313" key="6">
    <source>
        <dbReference type="EMBL" id="MEJ8566904.1"/>
    </source>
</evidence>
<reference evidence="6 7" key="1">
    <citation type="submission" date="2024-02" db="EMBL/GenBank/DDBJ databases">
        <title>A novel Wenzhouxiangellaceae bacterium, isolated from coastal sediments.</title>
        <authorList>
            <person name="Du Z.-J."/>
            <person name="Ye Y.-Q."/>
            <person name="Zhang X.-Y."/>
        </authorList>
    </citation>
    <scope>NUCLEOTIDE SEQUENCE [LARGE SCALE GENOMIC DNA]</scope>
    <source>
        <strain evidence="6 7">CH-27</strain>
    </source>
</reference>
<evidence type="ECO:0000256" key="3">
    <source>
        <dbReference type="ARBA" id="ARBA00022741"/>
    </source>
</evidence>
<dbReference type="InterPro" id="IPR017871">
    <property type="entry name" value="ABC_transporter-like_CS"/>
</dbReference>
<evidence type="ECO:0000313" key="7">
    <source>
        <dbReference type="Proteomes" id="UP001359886"/>
    </source>
</evidence>
<comment type="similarity">
    <text evidence="1">Belongs to the ABC transporter superfamily.</text>
</comment>
<dbReference type="Gene3D" id="2.70.50.60">
    <property type="entry name" value="abc- transporter (atp binding component) like domain"/>
    <property type="match status" value="1"/>
</dbReference>
<dbReference type="CDD" id="cd03220">
    <property type="entry name" value="ABC_KpsT_Wzt"/>
    <property type="match status" value="1"/>
</dbReference>
<dbReference type="GO" id="GO:0140359">
    <property type="term" value="F:ABC-type transporter activity"/>
    <property type="evidence" value="ECO:0007669"/>
    <property type="project" value="InterPro"/>
</dbReference>
<dbReference type="PANTHER" id="PTHR46743">
    <property type="entry name" value="TEICHOIC ACIDS EXPORT ATP-BINDING PROTEIN TAGH"/>
    <property type="match status" value="1"/>
</dbReference>
<gene>
    <name evidence="6" type="ORF">V3330_04650</name>
</gene>
<dbReference type="RefSeq" id="WP_354694222.1">
    <property type="nucleotide sequence ID" value="NZ_JAZHOG010000002.1"/>
</dbReference>
<organism evidence="6 7">
    <name type="scientific">Elongatibacter sediminis</name>
    <dbReference type="NCBI Taxonomy" id="3119006"/>
    <lineage>
        <taxon>Bacteria</taxon>
        <taxon>Pseudomonadati</taxon>
        <taxon>Pseudomonadota</taxon>
        <taxon>Gammaproteobacteria</taxon>
        <taxon>Chromatiales</taxon>
        <taxon>Wenzhouxiangellaceae</taxon>
        <taxon>Elongatibacter</taxon>
    </lineage>
</organism>
<dbReference type="InterPro" id="IPR003593">
    <property type="entry name" value="AAA+_ATPase"/>
</dbReference>
<evidence type="ECO:0000256" key="2">
    <source>
        <dbReference type="ARBA" id="ARBA00022448"/>
    </source>
</evidence>
<keyword evidence="4 6" id="KW-0067">ATP-binding</keyword>
<dbReference type="GO" id="GO:0016020">
    <property type="term" value="C:membrane"/>
    <property type="evidence" value="ECO:0007669"/>
    <property type="project" value="InterPro"/>
</dbReference>
<accession>A0AAW9RC24</accession>
<dbReference type="GO" id="GO:0016887">
    <property type="term" value="F:ATP hydrolysis activity"/>
    <property type="evidence" value="ECO:0007669"/>
    <property type="project" value="InterPro"/>
</dbReference>
<proteinExistence type="inferred from homology"/>
<keyword evidence="3" id="KW-0547">Nucleotide-binding</keyword>
<dbReference type="GO" id="GO:0005524">
    <property type="term" value="F:ATP binding"/>
    <property type="evidence" value="ECO:0007669"/>
    <property type="project" value="UniProtKB-KW"/>
</dbReference>
<dbReference type="InterPro" id="IPR029439">
    <property type="entry name" value="Wzt_C"/>
</dbReference>
<dbReference type="Proteomes" id="UP001359886">
    <property type="component" value="Unassembled WGS sequence"/>
</dbReference>
<dbReference type="Pfam" id="PF00005">
    <property type="entry name" value="ABC_tran"/>
    <property type="match status" value="1"/>
</dbReference>
<feature type="domain" description="ABC transporter" evidence="5">
    <location>
        <begin position="49"/>
        <end position="274"/>
    </location>
</feature>
<dbReference type="InterPro" id="IPR050683">
    <property type="entry name" value="Bact_Polysacc_Export_ATP-bd"/>
</dbReference>
<dbReference type="Gene3D" id="3.40.50.300">
    <property type="entry name" value="P-loop containing nucleotide triphosphate hydrolases"/>
    <property type="match status" value="1"/>
</dbReference>
<dbReference type="PANTHER" id="PTHR46743:SF2">
    <property type="entry name" value="TEICHOIC ACIDS EXPORT ATP-BINDING PROTEIN TAGH"/>
    <property type="match status" value="1"/>
</dbReference>
<dbReference type="EMBL" id="JAZHOG010000002">
    <property type="protein sequence ID" value="MEJ8566904.1"/>
    <property type="molecule type" value="Genomic_DNA"/>
</dbReference>
<dbReference type="SUPFAM" id="SSF52540">
    <property type="entry name" value="P-loop containing nucleoside triphosphate hydrolases"/>
    <property type="match status" value="1"/>
</dbReference>
<evidence type="ECO:0000256" key="4">
    <source>
        <dbReference type="ARBA" id="ARBA00022840"/>
    </source>
</evidence>
<name>A0AAW9RC24_9GAMM</name>
<dbReference type="PROSITE" id="PS00211">
    <property type="entry name" value="ABC_TRANSPORTER_1"/>
    <property type="match status" value="1"/>
</dbReference>
<sequence length="436" mass="47991">MRNNAHNTDDEVLIRAEHVSKKFCRSLKRSLWYGAQDVANSLMPWKRSLERIGIGEKLGEPELRPEEFWAVRDVSFEVRRGECLGLIGHNGAGKSTLLKILNSLIRPDSGRITMKGRVGALIELSAGFNPILTGRENIYNQAALLGFSKKETDANFDAIVDFAQLEPFLDMPVQNYSSGMRVKLGFAVSTQLEPDILLIDEVLAVGDIGFRQKSLNKMAELLDKCAVIFVTHSMPQILRVCNEVMVLENGKSLFKGADIGAGVERFIAHFDSVGQTVTGSGEVEVVGLTIWTVDGCAGLGETVNVRYGDEVTISIEVRAREHLRAAKLHFVVWNSELLPVLDVMGPDLTGFQFEFGHDGRSKLTARIGELFLGAGKYSVSAVINSIDNKRVLCRFDSAVNLLVRADSFSGAHALHCPEWSIESVSKEGQLTIEENA</sequence>
<dbReference type="AlphaFoldDB" id="A0AAW9RC24"/>
<dbReference type="InterPro" id="IPR015860">
    <property type="entry name" value="ABC_transpr_TagH-like"/>
</dbReference>
<dbReference type="PROSITE" id="PS50893">
    <property type="entry name" value="ABC_TRANSPORTER_2"/>
    <property type="match status" value="1"/>
</dbReference>
<evidence type="ECO:0000259" key="5">
    <source>
        <dbReference type="PROSITE" id="PS50893"/>
    </source>
</evidence>
<keyword evidence="7" id="KW-1185">Reference proteome</keyword>
<comment type="caution">
    <text evidence="6">The sequence shown here is derived from an EMBL/GenBank/DDBJ whole genome shotgun (WGS) entry which is preliminary data.</text>
</comment>
<dbReference type="Pfam" id="PF14524">
    <property type="entry name" value="Wzt_C"/>
    <property type="match status" value="1"/>
</dbReference>
<dbReference type="SMART" id="SM00382">
    <property type="entry name" value="AAA"/>
    <property type="match status" value="1"/>
</dbReference>
<dbReference type="InterPro" id="IPR003439">
    <property type="entry name" value="ABC_transporter-like_ATP-bd"/>
</dbReference>
<protein>
    <submittedName>
        <fullName evidence="6">ABC transporter ATP-binding protein</fullName>
    </submittedName>
</protein>